<dbReference type="PIRSF" id="PIRSF039073">
    <property type="entry name" value="BRR2"/>
    <property type="match status" value="1"/>
</dbReference>
<keyword evidence="4" id="KW-0378">Hydrolase</keyword>
<dbReference type="eggNOG" id="KOG0952">
    <property type="taxonomic scope" value="Eukaryota"/>
</dbReference>
<dbReference type="FunFam" id="3.40.50.300:FF:000102">
    <property type="entry name" value="RNA helicase, activating signal cointegrator 1"/>
    <property type="match status" value="1"/>
</dbReference>
<dbReference type="FunCoup" id="A8WX20">
    <property type="interactions" value="2721"/>
</dbReference>
<dbReference type="InterPro" id="IPR014756">
    <property type="entry name" value="Ig_E-set"/>
</dbReference>
<evidence type="ECO:0000313" key="14">
    <source>
        <dbReference type="WormBase" id="CBG04253a"/>
    </source>
</evidence>
<evidence type="ECO:0000256" key="5">
    <source>
        <dbReference type="ARBA" id="ARBA00022806"/>
    </source>
</evidence>
<dbReference type="KEGG" id="cbr:CBG_04253"/>
<evidence type="ECO:0000259" key="11">
    <source>
        <dbReference type="PROSITE" id="PS51194"/>
    </source>
</evidence>
<dbReference type="Pfam" id="PF18149">
    <property type="entry name" value="Helicase_PWI"/>
    <property type="match status" value="1"/>
</dbReference>
<evidence type="ECO:0000256" key="2">
    <source>
        <dbReference type="ARBA" id="ARBA00022737"/>
    </source>
</evidence>
<evidence type="ECO:0000313" key="13">
    <source>
        <dbReference type="Proteomes" id="UP000008549"/>
    </source>
</evidence>
<dbReference type="Gene3D" id="3.40.50.300">
    <property type="entry name" value="P-loop containing nucleotide triphosphate hydrolases"/>
    <property type="match status" value="4"/>
</dbReference>
<evidence type="ECO:0000256" key="8">
    <source>
        <dbReference type="ARBA" id="ARBA00054527"/>
    </source>
</evidence>
<dbReference type="FunFam" id="1.10.10.10:FF:000012">
    <property type="entry name" value="U5 small nuclear ribonucleoprotein helicase"/>
    <property type="match status" value="1"/>
</dbReference>
<organism evidence="12 13">
    <name type="scientific">Caenorhabditis briggsae</name>
    <dbReference type="NCBI Taxonomy" id="6238"/>
    <lineage>
        <taxon>Eukaryota</taxon>
        <taxon>Metazoa</taxon>
        <taxon>Ecdysozoa</taxon>
        <taxon>Nematoda</taxon>
        <taxon>Chromadorea</taxon>
        <taxon>Rhabditida</taxon>
        <taxon>Rhabditina</taxon>
        <taxon>Rhabditomorpha</taxon>
        <taxon>Rhabditoidea</taxon>
        <taxon>Rhabditidae</taxon>
        <taxon>Peloderinae</taxon>
        <taxon>Caenorhabditis</taxon>
    </lineage>
</organism>
<evidence type="ECO:0000313" key="12">
    <source>
        <dbReference type="EMBL" id="CAP24997.2"/>
    </source>
</evidence>
<reference evidence="12 13" key="1">
    <citation type="journal article" date="2003" name="PLoS Biol.">
        <title>The genome sequence of Caenorhabditis briggsae: a platform for comparative genomics.</title>
        <authorList>
            <person name="Stein L.D."/>
            <person name="Bao Z."/>
            <person name="Blasiar D."/>
            <person name="Blumenthal T."/>
            <person name="Brent M.R."/>
            <person name="Chen N."/>
            <person name="Chinwalla A."/>
            <person name="Clarke L."/>
            <person name="Clee C."/>
            <person name="Coghlan A."/>
            <person name="Coulson A."/>
            <person name="D'Eustachio P."/>
            <person name="Fitch D.H."/>
            <person name="Fulton L.A."/>
            <person name="Fulton R.E."/>
            <person name="Griffiths-Jones S."/>
            <person name="Harris T.W."/>
            <person name="Hillier L.W."/>
            <person name="Kamath R."/>
            <person name="Kuwabara P.E."/>
            <person name="Mardis E.R."/>
            <person name="Marra M.A."/>
            <person name="Miner T.L."/>
            <person name="Minx P."/>
            <person name="Mullikin J.C."/>
            <person name="Plumb R.W."/>
            <person name="Rogers J."/>
            <person name="Schein J.E."/>
            <person name="Sohrmann M."/>
            <person name="Spieth J."/>
            <person name="Stajich J.E."/>
            <person name="Wei C."/>
            <person name="Willey D."/>
            <person name="Wilson R.K."/>
            <person name="Durbin R."/>
            <person name="Waterston R.H."/>
        </authorList>
    </citation>
    <scope>NUCLEOTIDE SEQUENCE [LARGE SCALE GENOMIC DNA]</scope>
    <source>
        <strain evidence="12 13">AF16</strain>
    </source>
</reference>
<dbReference type="InterPro" id="IPR041094">
    <property type="entry name" value="Brr2_helicase_PWI"/>
</dbReference>
<dbReference type="GO" id="GO:0003676">
    <property type="term" value="F:nucleic acid binding"/>
    <property type="evidence" value="ECO:0007669"/>
    <property type="project" value="InterPro"/>
</dbReference>
<dbReference type="InterPro" id="IPR035892">
    <property type="entry name" value="C2_domain_sf"/>
</dbReference>
<evidence type="ECO:0000256" key="7">
    <source>
        <dbReference type="ARBA" id="ARBA00034541"/>
    </source>
</evidence>
<dbReference type="CDD" id="cd18795">
    <property type="entry name" value="SF2_C_Ski2"/>
    <property type="match status" value="2"/>
</dbReference>
<comment type="function">
    <text evidence="8">Catalyzes the ATP-dependent unwinding of U4/U6 RNA duplices, an essential step in the assembly of a catalytically active spliceosome. Plays a role in pre-mRNA splicing.</text>
</comment>
<dbReference type="InterPro" id="IPR036390">
    <property type="entry name" value="WH_DNA-bd_sf"/>
</dbReference>
<dbReference type="InterPro" id="IPR001650">
    <property type="entry name" value="Helicase_C-like"/>
</dbReference>
<dbReference type="GO" id="GO:0004386">
    <property type="term" value="F:helicase activity"/>
    <property type="evidence" value="ECO:0007669"/>
    <property type="project" value="UniProtKB-KW"/>
</dbReference>
<gene>
    <name evidence="12 14" type="ORF">CBG04253</name>
    <name evidence="12" type="ORF">CBG_04253</name>
</gene>
<dbReference type="SMART" id="SM00973">
    <property type="entry name" value="Sec63"/>
    <property type="match status" value="2"/>
</dbReference>
<dbReference type="SUPFAM" id="SSF46785">
    <property type="entry name" value="Winged helix' DNA-binding domain"/>
    <property type="match status" value="2"/>
</dbReference>
<dbReference type="SUPFAM" id="SSF52540">
    <property type="entry name" value="P-loop containing nucleoside triphosphate hydrolases"/>
    <property type="match status" value="4"/>
</dbReference>
<dbReference type="InterPro" id="IPR011545">
    <property type="entry name" value="DEAD/DEAH_box_helicase_dom"/>
</dbReference>
<dbReference type="SUPFAM" id="SSF158702">
    <property type="entry name" value="Sec63 N-terminal domain-like"/>
    <property type="match status" value="2"/>
</dbReference>
<evidence type="ECO:0000256" key="3">
    <source>
        <dbReference type="ARBA" id="ARBA00022741"/>
    </source>
</evidence>
<dbReference type="InterPro" id="IPR050474">
    <property type="entry name" value="Hel308_SKI2-like"/>
</dbReference>
<dbReference type="Proteomes" id="UP000008549">
    <property type="component" value="Unassembled WGS sequence"/>
</dbReference>
<dbReference type="InterPro" id="IPR014001">
    <property type="entry name" value="Helicase_ATP-bd"/>
</dbReference>
<evidence type="ECO:0000259" key="10">
    <source>
        <dbReference type="PROSITE" id="PS51192"/>
    </source>
</evidence>
<dbReference type="Gene3D" id="1.10.3380.10">
    <property type="entry name" value="Sec63 N-terminal domain-like domain"/>
    <property type="match status" value="2"/>
</dbReference>
<evidence type="ECO:0000256" key="9">
    <source>
        <dbReference type="SAM" id="MobiDB-lite"/>
    </source>
</evidence>
<dbReference type="OMA" id="MCSATEF"/>
<dbReference type="PANTHER" id="PTHR47961:SF13">
    <property type="entry name" value="ACTIVATING SIGNAL COINTEGRATOR 1 COMPLEX SUBUNIT 3"/>
    <property type="match status" value="1"/>
</dbReference>
<dbReference type="InterPro" id="IPR057842">
    <property type="entry name" value="WH_MER3"/>
</dbReference>
<feature type="region of interest" description="Disordered" evidence="9">
    <location>
        <begin position="41"/>
        <end position="67"/>
    </location>
</feature>
<dbReference type="CTD" id="8571841"/>
<feature type="domain" description="Helicase C-terminal" evidence="11">
    <location>
        <begin position="1399"/>
        <end position="1593"/>
    </location>
</feature>
<accession>A8WX20</accession>
<dbReference type="SMART" id="SM00382">
    <property type="entry name" value="AAA"/>
    <property type="match status" value="2"/>
</dbReference>
<dbReference type="PROSITE" id="PS51192">
    <property type="entry name" value="HELICASE_ATP_BIND_1"/>
    <property type="match status" value="2"/>
</dbReference>
<keyword evidence="3" id="KW-0547">Nucleotide-binding</keyword>
<dbReference type="RefSeq" id="XP_045092624.1">
    <property type="nucleotide sequence ID" value="XM_045242024.1"/>
</dbReference>
<feature type="domain" description="Helicase ATP-binding" evidence="10">
    <location>
        <begin position="1187"/>
        <end position="1365"/>
    </location>
</feature>
<dbReference type="CDD" id="cd18020">
    <property type="entry name" value="DEXHc_ASCC3_1"/>
    <property type="match status" value="1"/>
</dbReference>
<dbReference type="GO" id="GO:0005524">
    <property type="term" value="F:ATP binding"/>
    <property type="evidence" value="ECO:0007669"/>
    <property type="project" value="UniProtKB-KW"/>
</dbReference>
<dbReference type="PANTHER" id="PTHR47961">
    <property type="entry name" value="DNA POLYMERASE THETA, PUTATIVE (AFU_ORTHOLOGUE AFUA_1G05260)-RELATED"/>
    <property type="match status" value="1"/>
</dbReference>
<feature type="compositionally biased region" description="Polar residues" evidence="9">
    <location>
        <begin position="58"/>
        <end position="67"/>
    </location>
</feature>
<protein>
    <recommendedName>
        <fullName evidence="7">U5 small nuclear ribonucleoprotein 200 kDa helicase</fullName>
    </recommendedName>
</protein>
<dbReference type="InterPro" id="IPR003593">
    <property type="entry name" value="AAA+_ATPase"/>
</dbReference>
<dbReference type="GO" id="GO:0016787">
    <property type="term" value="F:hydrolase activity"/>
    <property type="evidence" value="ECO:0007669"/>
    <property type="project" value="UniProtKB-KW"/>
</dbReference>
<dbReference type="Gene3D" id="1.10.10.10">
    <property type="entry name" value="Winged helix-like DNA-binding domain superfamily/Winged helix DNA-binding domain"/>
    <property type="match status" value="2"/>
</dbReference>
<feature type="domain" description="Helicase C-terminal" evidence="11">
    <location>
        <begin position="539"/>
        <end position="740"/>
    </location>
</feature>
<sequence>MDLLGFIERIGDDPPDPPKVAVSYHQTIHVDSEFLEWPNSEAESADFSAPEAPPSLPQVPSTSGSSGSIFQPISDTLLVYFPDTFETITQNLLEMLSSTRSDNDIQSELIELLGFELFELAGDILEKRNKIVYEIKTKALALAEEAKQNKAKPSVPGFLQTVSVQSTSQNEKRREMRKEEKRTRRELNRVIHAFGDEEKLELELAKKEIQRQRQLEIDSMKWKPSIQSGQRVEEIYPYVFDARIQSGHTIFDINGMKFALPEGSRRDTFKTHESVLVPPSNKGDIDKIQIVYIKDMDELGQKGFKGFEKLNVIQSIVFEQAYKTKENLLICAPTGAGKTNIAMLTILNTIHEHQNSRGEIMKDDFKIIYIAPMKALATEMTESFGKRLAPLGLKVKELTGDTQLSRNEVADTQMLVLTPEKWDVITRKSSSDNSIINTVRLLIIDEVHLLHDERGPVIETLVARTLRQVEMSQSGIRIVGLSATLPNYIDVARFLRVNPYKGLFFFDGRFRPVPLTQKFIGTRKAGNFRDNQTLMDNVCYDEVVDFVKRGHQVLVFVHTRNGTAKLGEAFCARASVLGQMDLFLPKNKESSKYVQADKAINICRNRAQISPLFQRGFGIHHAGLCRQDRILMERCFAEGHVSVLFCTATLAWGVNLPAHAVVIKGTDVFDAEKGVFTDLGVLDVQQIFGRAGRPQFENEGHGIIITTRDKIDKYLTMLVHQNPIESNFYARLHDNLNAEVALGTVSTIDEGVEWLTYTYMYTRAIKNPMAYGIAYNAIERDPNLRDHFGNVIREAAIQLDQNKMIRYDMATEYLNSTDLGRIASNFYVKYETIQLLNEAEKGVGLPVAFTSFMPDDMVLGLVSMATEFANIKCREEEINDLEELMSFGCILPVRAGGLASVAGKVNVLLQSLISRTQTRNSALMSEQLYVQQNAGRLCRAMFEMVLKNGWSQAANAFLGVAKCVEKQMWLNQCSLRQFIQIINIPITWIEKIERKKARESDLLELSPKDLGYMFSCDGERLYTYLRYLPRMDVEARFKPITYTIVQVEVTLTPAFIWNDAIHGKSGLQSFYLVLENINENLIIHQERIGIGKMKVSKCEPQHIIFTIPIVDCQLTNNFQLRVASEYFVTEDVVVPMSLHNCILPKSFKSHTDLLDLEPLPIKTLKNVHFEAIYGFDYFNPIQAQVFFSLYKTDKSALIGAPTGSGKTLCAELAMFRLLQDHPGMKVVYIAPLKSLVRERVDDWKKKFEVGMGYRVVEVSGDVTPDPEELSASSILITTPEKWDGISRSWATREYVRRVGLIVLDEVHLLGVDRGAVLEAIVSRLKMITRRSHTRDEPVRLLGLSTALANAGDVAEWLGIPDEACYNFRPSVRPVPISVHIQGFPGQHYCPRMALMNKPAYKAILTYSPRKPVLIFVSSRRQTRLTALAFVNLLIADHNPKQWLNMEMLELEVLMASIKDENLKLTLPFGIGMHHAGLSAHERAIVEQLFIEKKIQVLIATATLAWGINCPAHLVIVKGTEYFDGKKGKYVDFPVTDVLQMMGRAGRPQFDDSAVAVIYVQDSKKTFYKKFLYEPFPVESSLLPVLPNHVNAEISAGTIDSKQGIVEYLSGTYLYRRLFANPNYYGLDEDSEESMLKFISQIVDGSVSELLESECIHVDSENDIIGPTAFGRIASVYYLQHETIRFLVKTLHSGCTVEQMLKALTDVPEYAEIPVRHNEDLINTELQKKLRVRFSTSVMGTSACKAHLLFQAHFMRTLLPTDYRTDLKSVLDQCIRILQAMREMARLKNWLSATMNIVLLQQMCHSARWHDDHPLLCLPHLNYEDARSLGDHLTIPQLQNLLEVEKSTSSEDVKLQKRAFKMFRECTRLDETQMKEVLKALCHWPIVNVRTMQFVDSEGGILDLEEEREVRVKAGDVYKLRIVMERMGPAKNNSQMHLPQWPKPKQAGWIIIVGREFNDQILNTTTVVGSHSTRSTAKLDIRIPANSLNLRISMIKMFRGKHSLSVYILSDCYLGIDQEYTLRLDVS</sequence>
<dbReference type="PROSITE" id="PS51194">
    <property type="entry name" value="HELICASE_CTER"/>
    <property type="match status" value="2"/>
</dbReference>
<dbReference type="EMBL" id="HE600920">
    <property type="protein sequence ID" value="CAP24997.2"/>
    <property type="molecule type" value="Genomic_DNA"/>
</dbReference>
<dbReference type="InterPro" id="IPR036388">
    <property type="entry name" value="WH-like_DNA-bd_sf"/>
</dbReference>
<dbReference type="FunFam" id="1.10.3380.10:FF:000001">
    <property type="entry name" value="U5 small nuclear ribonucleoprotein helicase"/>
    <property type="match status" value="1"/>
</dbReference>
<dbReference type="FunFam" id="1.10.3380.10:FF:000002">
    <property type="entry name" value="Activating signal cointegrator 1 complex subunit 3"/>
    <property type="match status" value="1"/>
</dbReference>
<dbReference type="Pfam" id="PF23445">
    <property type="entry name" value="WHD_SNRNP200"/>
    <property type="match status" value="2"/>
</dbReference>
<evidence type="ECO:0000256" key="1">
    <source>
        <dbReference type="ARBA" id="ARBA00010140"/>
    </source>
</evidence>
<comment type="similarity">
    <text evidence="1">Belongs to the helicase family. SKI2 subfamily.</text>
</comment>
<dbReference type="Pfam" id="PF00271">
    <property type="entry name" value="Helicase_C"/>
    <property type="match status" value="2"/>
</dbReference>
<feature type="domain" description="Helicase ATP-binding" evidence="10">
    <location>
        <begin position="319"/>
        <end position="503"/>
    </location>
</feature>
<proteinExistence type="inferred from homology"/>
<dbReference type="FunFam" id="3.40.50.300:FF:000231">
    <property type="entry name" value="Activating signal cointegrator 1 complex subunit 3"/>
    <property type="match status" value="1"/>
</dbReference>
<dbReference type="Pfam" id="PF00270">
    <property type="entry name" value="DEAD"/>
    <property type="match status" value="2"/>
</dbReference>
<keyword evidence="13" id="KW-1185">Reference proteome</keyword>
<keyword evidence="2" id="KW-0677">Repeat</keyword>
<dbReference type="SUPFAM" id="SSF81296">
    <property type="entry name" value="E set domains"/>
    <property type="match status" value="1"/>
</dbReference>
<dbReference type="FunFam" id="3.40.50.300:FF:000062">
    <property type="entry name" value="U5 small nuclear ribonucleoprotein helicase"/>
    <property type="match status" value="1"/>
</dbReference>
<dbReference type="WormBase" id="CBG04253a">
    <property type="protein sequence ID" value="CBP44234"/>
    <property type="gene ID" value="WBGene00026966"/>
</dbReference>
<dbReference type="Pfam" id="PF02889">
    <property type="entry name" value="Sec63"/>
    <property type="match status" value="2"/>
</dbReference>
<dbReference type="SMART" id="SM00490">
    <property type="entry name" value="HELICc"/>
    <property type="match status" value="2"/>
</dbReference>
<keyword evidence="5" id="KW-0347">Helicase</keyword>
<dbReference type="FunFam" id="1.10.10.10:FF:000024">
    <property type="entry name" value="U5 small nuclear ribonucleoprotein helicase"/>
    <property type="match status" value="1"/>
</dbReference>
<dbReference type="STRING" id="6238.A8WX20"/>
<dbReference type="FunFam" id="3.40.50.300:FF:000254">
    <property type="entry name" value="U5 small nuclear ribonucleoprotein helicase"/>
    <property type="match status" value="1"/>
</dbReference>
<name>A8WX20_CAEBR</name>
<dbReference type="InterPro" id="IPR027417">
    <property type="entry name" value="P-loop_NTPase"/>
</dbReference>
<dbReference type="GO" id="GO:0006397">
    <property type="term" value="P:mRNA processing"/>
    <property type="evidence" value="ECO:0007669"/>
    <property type="project" value="UniProtKB-ARBA"/>
</dbReference>
<keyword evidence="6" id="KW-0067">ATP-binding</keyword>
<dbReference type="InterPro" id="IPR004179">
    <property type="entry name" value="Sec63-dom"/>
</dbReference>
<reference evidence="12 13" key="2">
    <citation type="journal article" date="2011" name="PLoS Genet.">
        <title>Caenorhabditis briggsae recombinant inbred line genotypes reveal inter-strain incompatibility and the evolution of recombination.</title>
        <authorList>
            <person name="Ross J.A."/>
            <person name="Koboldt D.C."/>
            <person name="Staisch J.E."/>
            <person name="Chamberlin H.M."/>
            <person name="Gupta B.P."/>
            <person name="Miller R.D."/>
            <person name="Baird S.E."/>
            <person name="Haag E.S."/>
        </authorList>
    </citation>
    <scope>NUCLEOTIDE SEQUENCE [LARGE SCALE GENOMIC DNA]</scope>
    <source>
        <strain evidence="12 13">AF16</strain>
    </source>
</reference>
<dbReference type="Gene3D" id="2.60.40.150">
    <property type="entry name" value="C2 domain"/>
    <property type="match status" value="2"/>
</dbReference>
<dbReference type="SMART" id="SM00487">
    <property type="entry name" value="DEXDc"/>
    <property type="match status" value="2"/>
</dbReference>
<dbReference type="InParanoid" id="A8WX20"/>
<dbReference type="GeneID" id="8571841"/>
<dbReference type="HOGENOM" id="CLU_000335_2_0_1"/>
<evidence type="ECO:0000256" key="4">
    <source>
        <dbReference type="ARBA" id="ARBA00022801"/>
    </source>
</evidence>
<evidence type="ECO:0000256" key="6">
    <source>
        <dbReference type="ARBA" id="ARBA00022840"/>
    </source>
</evidence>